<comment type="caution">
    <text evidence="1">The sequence shown here is derived from an EMBL/GenBank/DDBJ whole genome shotgun (WGS) entry which is preliminary data.</text>
</comment>
<dbReference type="AlphaFoldDB" id="A0A940ST24"/>
<accession>A0A940ST24</accession>
<sequence>MKVSVSFSVKPERQKNKTGSINVEVSIREELDRRIVEKTMSKYGETLKEKFIFEKISIQKSSLYSYVFICLPNRQMGVPPSEETFINYLSFIGFVGVNNLAEFETMENNRLLTIFNGYSARITREQSFKKYVSRKSFMNKKEFNRLYQKLLITRDTIEQLTYETEHAVDWFEKINDCDIILDHINDFYWNMGLFVLIDVKVKKELRYFSDFYDNMKESHVLTER</sequence>
<keyword evidence="2" id="KW-1185">Reference proteome</keyword>
<dbReference type="Proteomes" id="UP000674938">
    <property type="component" value="Unassembled WGS sequence"/>
</dbReference>
<proteinExistence type="predicted"/>
<evidence type="ECO:0000313" key="1">
    <source>
        <dbReference type="EMBL" id="MBP1039855.1"/>
    </source>
</evidence>
<name>A0A940ST24_9ENTE</name>
<dbReference type="RefSeq" id="WP_209524737.1">
    <property type="nucleotide sequence ID" value="NZ_JAEEGA010000001.1"/>
</dbReference>
<gene>
    <name evidence="1" type="ORF">I6N95_02410</name>
</gene>
<dbReference type="EMBL" id="JAEEGA010000001">
    <property type="protein sequence ID" value="MBP1039855.1"/>
    <property type="molecule type" value="Genomic_DNA"/>
</dbReference>
<reference evidence="1" key="1">
    <citation type="submission" date="2020-12" db="EMBL/GenBank/DDBJ databases">
        <title>Vagococcus allomyrinae sp. nov. and Enterococcus lavae sp. nov., isolated from the larvae of Allomyrina dichotoma.</title>
        <authorList>
            <person name="Lee S.D."/>
        </authorList>
    </citation>
    <scope>NUCLEOTIDE SEQUENCE</scope>
    <source>
        <strain evidence="1">BWB3-3</strain>
    </source>
</reference>
<evidence type="ECO:0000313" key="2">
    <source>
        <dbReference type="Proteomes" id="UP000674938"/>
    </source>
</evidence>
<organism evidence="1 2">
    <name type="scientific">Vagococcus allomyrinae</name>
    <dbReference type="NCBI Taxonomy" id="2794353"/>
    <lineage>
        <taxon>Bacteria</taxon>
        <taxon>Bacillati</taxon>
        <taxon>Bacillota</taxon>
        <taxon>Bacilli</taxon>
        <taxon>Lactobacillales</taxon>
        <taxon>Enterococcaceae</taxon>
        <taxon>Vagococcus</taxon>
    </lineage>
</organism>
<protein>
    <submittedName>
        <fullName evidence="1">Uncharacterized protein</fullName>
    </submittedName>
</protein>